<evidence type="ECO:0000256" key="1">
    <source>
        <dbReference type="SAM" id="MobiDB-lite"/>
    </source>
</evidence>
<dbReference type="AlphaFoldDB" id="A0A6C0L5F1"/>
<organism evidence="2">
    <name type="scientific">viral metagenome</name>
    <dbReference type="NCBI Taxonomy" id="1070528"/>
    <lineage>
        <taxon>unclassified sequences</taxon>
        <taxon>metagenomes</taxon>
        <taxon>organismal metagenomes</taxon>
    </lineage>
</organism>
<dbReference type="EMBL" id="MN740437">
    <property type="protein sequence ID" value="QHU26189.1"/>
    <property type="molecule type" value="Genomic_DNA"/>
</dbReference>
<protein>
    <submittedName>
        <fullName evidence="2">Uncharacterized protein</fullName>
    </submittedName>
</protein>
<sequence>MEEPPTFHTAEHPASYPITSAENPNMFPPVCIRSHWDAENIIRRLLPTSHVDMPMDPRPLVKVCMNYTTSTPFEMAPHPHESIVFPSGGAFYPPTRYRNAADKESELKRLDRPLGTCEKKQFIPSLKNQSTVPDRGVPNDRFIQELAFPRALMRSGTYDCRKEQDLKAIGLNTKMFNNATKQNRPKV</sequence>
<evidence type="ECO:0000313" key="2">
    <source>
        <dbReference type="EMBL" id="QHU26189.1"/>
    </source>
</evidence>
<name>A0A6C0L5F1_9ZZZZ</name>
<reference evidence="2" key="1">
    <citation type="journal article" date="2020" name="Nature">
        <title>Giant virus diversity and host interactions through global metagenomics.</title>
        <authorList>
            <person name="Schulz F."/>
            <person name="Roux S."/>
            <person name="Paez-Espino D."/>
            <person name="Jungbluth S."/>
            <person name="Walsh D.A."/>
            <person name="Denef V.J."/>
            <person name="McMahon K.D."/>
            <person name="Konstantinidis K.T."/>
            <person name="Eloe-Fadrosh E.A."/>
            <person name="Kyrpides N.C."/>
            <person name="Woyke T."/>
        </authorList>
    </citation>
    <scope>NUCLEOTIDE SEQUENCE</scope>
    <source>
        <strain evidence="2">GVMAG-M-3300027759-16</strain>
    </source>
</reference>
<accession>A0A6C0L5F1</accession>
<feature type="region of interest" description="Disordered" evidence="1">
    <location>
        <begin position="1"/>
        <end position="20"/>
    </location>
</feature>
<proteinExistence type="predicted"/>